<feature type="domain" description="GGDEF" evidence="4">
    <location>
        <begin position="214"/>
        <end position="347"/>
    </location>
</feature>
<dbReference type="Gene3D" id="3.30.70.270">
    <property type="match status" value="1"/>
</dbReference>
<dbReference type="InterPro" id="IPR029016">
    <property type="entry name" value="GAF-like_dom_sf"/>
</dbReference>
<gene>
    <name evidence="5" type="ORF">A1QO_19240</name>
</gene>
<comment type="cofactor">
    <cofactor evidence="1">
        <name>Mg(2+)</name>
        <dbReference type="ChEBI" id="CHEBI:18420"/>
    </cofactor>
</comment>
<dbReference type="Pfam" id="PF00990">
    <property type="entry name" value="GGDEF"/>
    <property type="match status" value="1"/>
</dbReference>
<evidence type="ECO:0000256" key="2">
    <source>
        <dbReference type="ARBA" id="ARBA00012528"/>
    </source>
</evidence>
<dbReference type="InterPro" id="IPR003018">
    <property type="entry name" value="GAF"/>
</dbReference>
<dbReference type="Pfam" id="PF01590">
    <property type="entry name" value="GAF"/>
    <property type="match status" value="1"/>
</dbReference>
<dbReference type="InterPro" id="IPR029787">
    <property type="entry name" value="Nucleotide_cyclase"/>
</dbReference>
<dbReference type="RefSeq" id="WP_017040008.1">
    <property type="nucleotide sequence ID" value="NZ_AJYQ02000064.1"/>
</dbReference>
<dbReference type="EMBL" id="AJYQ02000064">
    <property type="protein sequence ID" value="OEE35954.1"/>
    <property type="molecule type" value="Genomic_DNA"/>
</dbReference>
<dbReference type="STRING" id="1187848.A1QO_19240"/>
<dbReference type="CDD" id="cd01949">
    <property type="entry name" value="GGDEF"/>
    <property type="match status" value="1"/>
</dbReference>
<evidence type="ECO:0000256" key="1">
    <source>
        <dbReference type="ARBA" id="ARBA00001946"/>
    </source>
</evidence>
<organism evidence="5 6">
    <name type="scientific">Vibrio genomosp. F10 str. ZF-129</name>
    <dbReference type="NCBI Taxonomy" id="1187848"/>
    <lineage>
        <taxon>Bacteria</taxon>
        <taxon>Pseudomonadati</taxon>
        <taxon>Pseudomonadota</taxon>
        <taxon>Gammaproteobacteria</taxon>
        <taxon>Vibrionales</taxon>
        <taxon>Vibrionaceae</taxon>
        <taxon>Vibrio</taxon>
    </lineage>
</organism>
<dbReference type="InterPro" id="IPR000160">
    <property type="entry name" value="GGDEF_dom"/>
</dbReference>
<dbReference type="InterPro" id="IPR050469">
    <property type="entry name" value="Diguanylate_Cyclase"/>
</dbReference>
<proteinExistence type="predicted"/>
<dbReference type="PROSITE" id="PS50887">
    <property type="entry name" value="GGDEF"/>
    <property type="match status" value="1"/>
</dbReference>
<dbReference type="PANTHER" id="PTHR45138:SF9">
    <property type="entry name" value="DIGUANYLATE CYCLASE DGCM-RELATED"/>
    <property type="match status" value="1"/>
</dbReference>
<dbReference type="AlphaFoldDB" id="A0A1E5BGX2"/>
<dbReference type="SUPFAM" id="SSF55781">
    <property type="entry name" value="GAF domain-like"/>
    <property type="match status" value="1"/>
</dbReference>
<dbReference type="Gene3D" id="3.30.450.40">
    <property type="match status" value="1"/>
</dbReference>
<dbReference type="SMART" id="SM00065">
    <property type="entry name" value="GAF"/>
    <property type="match status" value="1"/>
</dbReference>
<dbReference type="Proteomes" id="UP000094741">
    <property type="component" value="Unassembled WGS sequence"/>
</dbReference>
<dbReference type="SMART" id="SM00267">
    <property type="entry name" value="GGDEF"/>
    <property type="match status" value="1"/>
</dbReference>
<name>A0A1E5BGX2_9VIBR</name>
<evidence type="ECO:0000256" key="3">
    <source>
        <dbReference type="ARBA" id="ARBA00034247"/>
    </source>
</evidence>
<evidence type="ECO:0000313" key="5">
    <source>
        <dbReference type="EMBL" id="OEE35954.1"/>
    </source>
</evidence>
<accession>A0A1E5BGX2</accession>
<dbReference type="eggNOG" id="COG3706">
    <property type="taxonomic scope" value="Bacteria"/>
</dbReference>
<protein>
    <recommendedName>
        <fullName evidence="2">diguanylate cyclase</fullName>
        <ecNumber evidence="2">2.7.7.65</ecNumber>
    </recommendedName>
</protein>
<dbReference type="NCBIfam" id="TIGR00254">
    <property type="entry name" value="GGDEF"/>
    <property type="match status" value="1"/>
</dbReference>
<evidence type="ECO:0000259" key="4">
    <source>
        <dbReference type="PROSITE" id="PS50887"/>
    </source>
</evidence>
<dbReference type="EC" id="2.7.7.65" evidence="2"/>
<dbReference type="GO" id="GO:0052621">
    <property type="term" value="F:diguanylate cyclase activity"/>
    <property type="evidence" value="ECO:0007669"/>
    <property type="project" value="UniProtKB-EC"/>
</dbReference>
<dbReference type="FunFam" id="3.30.70.270:FF:000001">
    <property type="entry name" value="Diguanylate cyclase domain protein"/>
    <property type="match status" value="1"/>
</dbReference>
<dbReference type="PANTHER" id="PTHR45138">
    <property type="entry name" value="REGULATORY COMPONENTS OF SENSORY TRANSDUCTION SYSTEM"/>
    <property type="match status" value="1"/>
</dbReference>
<dbReference type="InterPro" id="IPR043128">
    <property type="entry name" value="Rev_trsase/Diguanyl_cyclase"/>
</dbReference>
<sequence>MFELNHDPTNTRSKELQSGKHTYFPLEFFDELSQAKTLGDILRSTSFWIKQIFQSDRVSIALQQEPDFLSLFALSGNEAIPLDHRIPIANTMVGHVFTCEKLAICNDTSREAWLDCQWLAKGGLLSCMDAPLVSNGKCYGTINIGHHDKNHFHEQDARVISSLVSWIASQVRVQQHILEMELLANIDALTGIMNRRAFFEATQLINDKPRAFDKNYALLIIDIDYFKQLNDQHGHLGGDEFLIAMTKKIQDIKRKCDVFARLGGEEFVLLLSEVTEADAAALAEKYRLSIEGMVTYYKKKPLICTVSIGISSPKLSDQNFRDVLSRADAALYDAKNSGRNRVCCWNEKSRHK</sequence>
<comment type="catalytic activity">
    <reaction evidence="3">
        <text>2 GTP = 3',3'-c-di-GMP + 2 diphosphate</text>
        <dbReference type="Rhea" id="RHEA:24898"/>
        <dbReference type="ChEBI" id="CHEBI:33019"/>
        <dbReference type="ChEBI" id="CHEBI:37565"/>
        <dbReference type="ChEBI" id="CHEBI:58805"/>
        <dbReference type="EC" id="2.7.7.65"/>
    </reaction>
</comment>
<evidence type="ECO:0000313" key="6">
    <source>
        <dbReference type="Proteomes" id="UP000094741"/>
    </source>
</evidence>
<dbReference type="OrthoDB" id="5800589at2"/>
<reference evidence="5 6" key="1">
    <citation type="journal article" date="2012" name="Science">
        <title>Ecological populations of bacteria act as socially cohesive units of antibiotic production and resistance.</title>
        <authorList>
            <person name="Cordero O.X."/>
            <person name="Wildschutte H."/>
            <person name="Kirkup B."/>
            <person name="Proehl S."/>
            <person name="Ngo L."/>
            <person name="Hussain F."/>
            <person name="Le Roux F."/>
            <person name="Mincer T."/>
            <person name="Polz M.F."/>
        </authorList>
    </citation>
    <scope>NUCLEOTIDE SEQUENCE [LARGE SCALE GENOMIC DNA]</scope>
    <source>
        <strain evidence="5 6">ZF-129</strain>
    </source>
</reference>
<dbReference type="SUPFAM" id="SSF55073">
    <property type="entry name" value="Nucleotide cyclase"/>
    <property type="match status" value="1"/>
</dbReference>
<comment type="caution">
    <text evidence="5">The sequence shown here is derived from an EMBL/GenBank/DDBJ whole genome shotgun (WGS) entry which is preliminary data.</text>
</comment>